<comment type="caution">
    <text evidence="8">The sequence shown here is derived from an EMBL/GenBank/DDBJ whole genome shotgun (WGS) entry which is preliminary data.</text>
</comment>
<proteinExistence type="predicted"/>
<accession>A0ABP7EJH7</accession>
<keyword evidence="3 6" id="KW-1133">Transmembrane helix</keyword>
<evidence type="ECO:0000256" key="5">
    <source>
        <dbReference type="SAM" id="MobiDB-lite"/>
    </source>
</evidence>
<dbReference type="Gene3D" id="3.30.1150.10">
    <property type="match status" value="1"/>
</dbReference>
<evidence type="ECO:0000256" key="1">
    <source>
        <dbReference type="ARBA" id="ARBA00004167"/>
    </source>
</evidence>
<dbReference type="Proteomes" id="UP001500523">
    <property type="component" value="Unassembled WGS sequence"/>
</dbReference>
<feature type="transmembrane region" description="Helical" evidence="6">
    <location>
        <begin position="17"/>
        <end position="37"/>
    </location>
</feature>
<name>A0ABP7EJH7_9SPHN</name>
<protein>
    <recommendedName>
        <fullName evidence="7">TonB C-terminal domain-containing protein</fullName>
    </recommendedName>
</protein>
<dbReference type="NCBIfam" id="TIGR01352">
    <property type="entry name" value="tonB_Cterm"/>
    <property type="match status" value="1"/>
</dbReference>
<keyword evidence="2 6" id="KW-0812">Transmembrane</keyword>
<dbReference type="Pfam" id="PF03544">
    <property type="entry name" value="TonB_C"/>
    <property type="match status" value="1"/>
</dbReference>
<dbReference type="SUPFAM" id="SSF74653">
    <property type="entry name" value="TolA/TonB C-terminal domain"/>
    <property type="match status" value="1"/>
</dbReference>
<evidence type="ECO:0000256" key="2">
    <source>
        <dbReference type="ARBA" id="ARBA00022692"/>
    </source>
</evidence>
<keyword evidence="9" id="KW-1185">Reference proteome</keyword>
<evidence type="ECO:0000256" key="4">
    <source>
        <dbReference type="ARBA" id="ARBA00023136"/>
    </source>
</evidence>
<evidence type="ECO:0000313" key="9">
    <source>
        <dbReference type="Proteomes" id="UP001500523"/>
    </source>
</evidence>
<feature type="compositionally biased region" description="Pro residues" evidence="5">
    <location>
        <begin position="64"/>
        <end position="77"/>
    </location>
</feature>
<feature type="region of interest" description="Disordered" evidence="5">
    <location>
        <begin position="64"/>
        <end position="96"/>
    </location>
</feature>
<evidence type="ECO:0000256" key="3">
    <source>
        <dbReference type="ARBA" id="ARBA00022989"/>
    </source>
</evidence>
<gene>
    <name evidence="8" type="ORF">GCM10022268_29120</name>
</gene>
<comment type="subcellular location">
    <subcellularLocation>
        <location evidence="1">Membrane</location>
        <topology evidence="1">Single-pass membrane protein</topology>
    </subcellularLocation>
</comment>
<feature type="domain" description="TonB C-terminal" evidence="7">
    <location>
        <begin position="179"/>
        <end position="254"/>
    </location>
</feature>
<evidence type="ECO:0000259" key="7">
    <source>
        <dbReference type="Pfam" id="PF03544"/>
    </source>
</evidence>
<dbReference type="InterPro" id="IPR006260">
    <property type="entry name" value="TonB/TolA_C"/>
</dbReference>
<evidence type="ECO:0000313" key="8">
    <source>
        <dbReference type="EMBL" id="GAA3719045.1"/>
    </source>
</evidence>
<organism evidence="8 9">
    <name type="scientific">Sphingomonas cynarae</name>
    <dbReference type="NCBI Taxonomy" id="930197"/>
    <lineage>
        <taxon>Bacteria</taxon>
        <taxon>Pseudomonadati</taxon>
        <taxon>Pseudomonadota</taxon>
        <taxon>Alphaproteobacteria</taxon>
        <taxon>Sphingomonadales</taxon>
        <taxon>Sphingomonadaceae</taxon>
        <taxon>Sphingomonas</taxon>
    </lineage>
</organism>
<dbReference type="RefSeq" id="WP_344694130.1">
    <property type="nucleotide sequence ID" value="NZ_BAABBF010000007.1"/>
</dbReference>
<reference evidence="9" key="1">
    <citation type="journal article" date="2019" name="Int. J. Syst. Evol. Microbiol.">
        <title>The Global Catalogue of Microorganisms (GCM) 10K type strain sequencing project: providing services to taxonomists for standard genome sequencing and annotation.</title>
        <authorList>
            <consortium name="The Broad Institute Genomics Platform"/>
            <consortium name="The Broad Institute Genome Sequencing Center for Infectious Disease"/>
            <person name="Wu L."/>
            <person name="Ma J."/>
        </authorList>
    </citation>
    <scope>NUCLEOTIDE SEQUENCE [LARGE SCALE GENOMIC DNA]</scope>
    <source>
        <strain evidence="9">JCM 17498</strain>
    </source>
</reference>
<dbReference type="EMBL" id="BAABBF010000007">
    <property type="protein sequence ID" value="GAA3719045.1"/>
    <property type="molecule type" value="Genomic_DNA"/>
</dbReference>
<keyword evidence="4 6" id="KW-0472">Membrane</keyword>
<evidence type="ECO:0000256" key="6">
    <source>
        <dbReference type="SAM" id="Phobius"/>
    </source>
</evidence>
<sequence>MAVAIGYRGDGVTRRRGGAVVATLFVHVLLLLLILWGRGPSPDPVSPSAGLRVFDVVPPPLPPDVVPPPPPVPPQPVRPTLRDGGSPDRARPAPSVSFDAPARIADLMAEPLPAQAPQGQIPLPGLAAAAPSSMGPGAGSGDGEGGRGRGDGTGSGAGRAELAKALWISIPSPRQFEAHWPERARRNRVSGRVMLSCIVPRPGPPRRCRVVSEYPRNLGFGASAMRLSRLFRIQPVTRGAEVQNLPVIVPITFDVPIEIRLPVPAN</sequence>
<feature type="compositionally biased region" description="Low complexity" evidence="5">
    <location>
        <begin position="122"/>
        <end position="135"/>
    </location>
</feature>
<dbReference type="InterPro" id="IPR037682">
    <property type="entry name" value="TonB_C"/>
</dbReference>
<feature type="region of interest" description="Disordered" evidence="5">
    <location>
        <begin position="115"/>
        <end position="157"/>
    </location>
</feature>